<dbReference type="AlphaFoldDB" id="A0A2G8TCZ5"/>
<keyword evidence="2" id="KW-0732">Signal</keyword>
<evidence type="ECO:0000256" key="1">
    <source>
        <dbReference type="SAM" id="MobiDB-lite"/>
    </source>
</evidence>
<organism evidence="3 4">
    <name type="scientific">Massilia eurypsychrophila</name>
    <dbReference type="NCBI Taxonomy" id="1485217"/>
    <lineage>
        <taxon>Bacteria</taxon>
        <taxon>Pseudomonadati</taxon>
        <taxon>Pseudomonadota</taxon>
        <taxon>Betaproteobacteria</taxon>
        <taxon>Burkholderiales</taxon>
        <taxon>Oxalobacteraceae</taxon>
        <taxon>Telluria group</taxon>
        <taxon>Massilia</taxon>
    </lineage>
</organism>
<dbReference type="Proteomes" id="UP000230390">
    <property type="component" value="Unassembled WGS sequence"/>
</dbReference>
<evidence type="ECO:0000313" key="3">
    <source>
        <dbReference type="EMBL" id="PIL43839.1"/>
    </source>
</evidence>
<accession>A0A2G8TCZ5</accession>
<protein>
    <submittedName>
        <fullName evidence="3">Uncharacterized protein</fullName>
    </submittedName>
</protein>
<dbReference type="RefSeq" id="WP_099790531.1">
    <property type="nucleotide sequence ID" value="NZ_JBHLYV010000019.1"/>
</dbReference>
<dbReference type="OrthoDB" id="8536851at2"/>
<feature type="region of interest" description="Disordered" evidence="1">
    <location>
        <begin position="106"/>
        <end position="161"/>
    </location>
</feature>
<comment type="caution">
    <text evidence="3">The sequence shown here is derived from an EMBL/GenBank/DDBJ whole genome shotgun (WGS) entry which is preliminary data.</text>
</comment>
<feature type="signal peptide" evidence="2">
    <location>
        <begin position="1"/>
        <end position="19"/>
    </location>
</feature>
<reference evidence="3 4" key="1">
    <citation type="submission" date="2017-10" db="EMBL/GenBank/DDBJ databases">
        <title>Massilia psychrophilum sp. nov., a novel purple-pigmented bacterium isolated from Tianshan glacier, Xinjiang Municipality, China.</title>
        <authorList>
            <person name="Wang H."/>
        </authorList>
    </citation>
    <scope>NUCLEOTIDE SEQUENCE [LARGE SCALE GENOMIC DNA]</scope>
    <source>
        <strain evidence="3 4">JCM 30074</strain>
    </source>
</reference>
<gene>
    <name evidence="3" type="ORF">CR105_17595</name>
</gene>
<evidence type="ECO:0000313" key="4">
    <source>
        <dbReference type="Proteomes" id="UP000230390"/>
    </source>
</evidence>
<dbReference type="EMBL" id="PDOC01000011">
    <property type="protein sequence ID" value="PIL43839.1"/>
    <property type="molecule type" value="Genomic_DNA"/>
</dbReference>
<keyword evidence="4" id="KW-1185">Reference proteome</keyword>
<evidence type="ECO:0000256" key="2">
    <source>
        <dbReference type="SAM" id="SignalP"/>
    </source>
</evidence>
<proteinExistence type="predicted"/>
<sequence>MKSLIIAATIFAAAAPALAQNVTITIGEPNFYGRLDTGGYSQPRVYFNEPVIVERQARYGQPVYLRVPEGHRKHWSKNCRKYNACNQQVFFVQDSWYNNTYAPRYREQHGRADKRAAYRDERRDDRRDDRRDHRGDDRGHGKGHDKHDKQDKGHGKGHDKH</sequence>
<feature type="chain" id="PRO_5013634525" evidence="2">
    <location>
        <begin position="20"/>
        <end position="161"/>
    </location>
</feature>
<name>A0A2G8TCZ5_9BURK</name>